<dbReference type="SUPFAM" id="SSF46785">
    <property type="entry name" value="Winged helix' DNA-binding domain"/>
    <property type="match status" value="1"/>
</dbReference>
<proteinExistence type="predicted"/>
<sequence length="119" mass="12623">MSRALITVDTTSGVPPWRQIHDQIVRVAGGPLLPAGSRLPTIRQLAGDLGLAAGTVARAYRELEAAGITRTARRLGTVVQERTGPAPDLLRVAAAEYLARARELGADLEAALEAVRAEY</sequence>
<evidence type="ECO:0000313" key="5">
    <source>
        <dbReference type="EMBL" id="MBA8922916.1"/>
    </source>
</evidence>
<evidence type="ECO:0000259" key="4">
    <source>
        <dbReference type="PROSITE" id="PS50949"/>
    </source>
</evidence>
<dbReference type="InterPro" id="IPR036388">
    <property type="entry name" value="WH-like_DNA-bd_sf"/>
</dbReference>
<dbReference type="InterPro" id="IPR036390">
    <property type="entry name" value="WH_DNA-bd_sf"/>
</dbReference>
<keyword evidence="3" id="KW-0804">Transcription</keyword>
<evidence type="ECO:0000256" key="1">
    <source>
        <dbReference type="ARBA" id="ARBA00023015"/>
    </source>
</evidence>
<dbReference type="RefSeq" id="WP_030111704.1">
    <property type="nucleotide sequence ID" value="NZ_BAAABQ010000010.1"/>
</dbReference>
<dbReference type="EMBL" id="JACJID010000001">
    <property type="protein sequence ID" value="MBA8922916.1"/>
    <property type="molecule type" value="Genomic_DNA"/>
</dbReference>
<accession>A0ABR6B7S1</accession>
<evidence type="ECO:0000256" key="3">
    <source>
        <dbReference type="ARBA" id="ARBA00023163"/>
    </source>
</evidence>
<comment type="caution">
    <text evidence="5">The sequence shown here is derived from an EMBL/GenBank/DDBJ whole genome shotgun (WGS) entry which is preliminary data.</text>
</comment>
<dbReference type="PROSITE" id="PS50949">
    <property type="entry name" value="HTH_GNTR"/>
    <property type="match status" value="1"/>
</dbReference>
<dbReference type="Pfam" id="PF00392">
    <property type="entry name" value="GntR"/>
    <property type="match status" value="1"/>
</dbReference>
<dbReference type="GO" id="GO:0003677">
    <property type="term" value="F:DNA binding"/>
    <property type="evidence" value="ECO:0007669"/>
    <property type="project" value="UniProtKB-KW"/>
</dbReference>
<dbReference type="PANTHER" id="PTHR38445:SF9">
    <property type="entry name" value="HTH-TYPE TRANSCRIPTIONAL REPRESSOR YTRA"/>
    <property type="match status" value="1"/>
</dbReference>
<organism evidence="5 6">
    <name type="scientific">Kutzneria viridogrisea</name>
    <dbReference type="NCBI Taxonomy" id="47990"/>
    <lineage>
        <taxon>Bacteria</taxon>
        <taxon>Bacillati</taxon>
        <taxon>Actinomycetota</taxon>
        <taxon>Actinomycetes</taxon>
        <taxon>Pseudonocardiales</taxon>
        <taxon>Pseudonocardiaceae</taxon>
        <taxon>Kutzneria</taxon>
    </lineage>
</organism>
<dbReference type="Gene3D" id="1.10.10.10">
    <property type="entry name" value="Winged helix-like DNA-binding domain superfamily/Winged helix DNA-binding domain"/>
    <property type="match status" value="1"/>
</dbReference>
<gene>
    <name evidence="5" type="ORF">BC739_000113</name>
</gene>
<name>A0ABR6B7S1_9PSEU</name>
<dbReference type="PANTHER" id="PTHR38445">
    <property type="entry name" value="HTH-TYPE TRANSCRIPTIONAL REPRESSOR YTRA"/>
    <property type="match status" value="1"/>
</dbReference>
<evidence type="ECO:0000313" key="6">
    <source>
        <dbReference type="Proteomes" id="UP000517916"/>
    </source>
</evidence>
<protein>
    <submittedName>
        <fullName evidence="5">DNA-binding transcriptional regulator YhcF (GntR family)</fullName>
    </submittedName>
</protein>
<reference evidence="5 6" key="1">
    <citation type="submission" date="2020-08" db="EMBL/GenBank/DDBJ databases">
        <title>Genomic Encyclopedia of Archaeal and Bacterial Type Strains, Phase II (KMG-II): from individual species to whole genera.</title>
        <authorList>
            <person name="Goeker M."/>
        </authorList>
    </citation>
    <scope>NUCLEOTIDE SEQUENCE [LARGE SCALE GENOMIC DNA]</scope>
    <source>
        <strain evidence="5 6">DSM 43850</strain>
    </source>
</reference>
<dbReference type="Proteomes" id="UP000517916">
    <property type="component" value="Unassembled WGS sequence"/>
</dbReference>
<feature type="domain" description="HTH gntR-type" evidence="4">
    <location>
        <begin position="14"/>
        <end position="82"/>
    </location>
</feature>
<keyword evidence="6" id="KW-1185">Reference proteome</keyword>
<dbReference type="InterPro" id="IPR000524">
    <property type="entry name" value="Tscrpt_reg_HTH_GntR"/>
</dbReference>
<evidence type="ECO:0000256" key="2">
    <source>
        <dbReference type="ARBA" id="ARBA00023125"/>
    </source>
</evidence>
<keyword evidence="2 5" id="KW-0238">DNA-binding</keyword>
<keyword evidence="1" id="KW-0805">Transcription regulation</keyword>